<keyword evidence="1" id="KW-0862">Zinc</keyword>
<feature type="domain" description="CCHC-type" evidence="3">
    <location>
        <begin position="92"/>
        <end position="108"/>
    </location>
</feature>
<keyword evidence="5" id="KW-1185">Reference proteome</keyword>
<evidence type="ECO:0000313" key="4">
    <source>
        <dbReference type="EMBL" id="BAT84348.1"/>
    </source>
</evidence>
<organism evidence="4 5">
    <name type="scientific">Vigna angularis var. angularis</name>
    <dbReference type="NCBI Taxonomy" id="157739"/>
    <lineage>
        <taxon>Eukaryota</taxon>
        <taxon>Viridiplantae</taxon>
        <taxon>Streptophyta</taxon>
        <taxon>Embryophyta</taxon>
        <taxon>Tracheophyta</taxon>
        <taxon>Spermatophyta</taxon>
        <taxon>Magnoliopsida</taxon>
        <taxon>eudicotyledons</taxon>
        <taxon>Gunneridae</taxon>
        <taxon>Pentapetalae</taxon>
        <taxon>rosids</taxon>
        <taxon>fabids</taxon>
        <taxon>Fabales</taxon>
        <taxon>Fabaceae</taxon>
        <taxon>Papilionoideae</taxon>
        <taxon>50 kb inversion clade</taxon>
        <taxon>NPAAA clade</taxon>
        <taxon>indigoferoid/millettioid clade</taxon>
        <taxon>Phaseoleae</taxon>
        <taxon>Vigna</taxon>
    </lineage>
</organism>
<accession>A0A0S3RUW9</accession>
<dbReference type="EMBL" id="AP015037">
    <property type="protein sequence ID" value="BAT84348.1"/>
    <property type="molecule type" value="Genomic_DNA"/>
</dbReference>
<dbReference type="GO" id="GO:0008270">
    <property type="term" value="F:zinc ion binding"/>
    <property type="evidence" value="ECO:0007669"/>
    <property type="project" value="UniProtKB-KW"/>
</dbReference>
<proteinExistence type="predicted"/>
<feature type="compositionally biased region" description="Basic and acidic residues" evidence="2">
    <location>
        <begin position="37"/>
        <end position="48"/>
    </location>
</feature>
<sequence length="343" mass="39520">MSMPILFGKLREHELELRRLTAEEDQGKRKTLAFKSEISKGKSSKRIEEDDSDDEENMSLMIKKFAKFMKAKGKDKFHKDRKESQESPSNVKCFGCGERGHVKSECPKSKKSEDKKERKFQRKKKAYIAWEDNASSSTSSSDTEEEANICLMAKSEDTRSQVSDSSFESSELDLQKAFCELLIESEKLDVAHKKHKKEHNELKLNYEKLLDDEVVLRNKVSSLETKLSDANVTVEPVECLSCKNHMFDIDILENLLAKETKTNSHAKTNLKRSNVENRNMHQINKSKERRTRRVWVEKGTFVKNKVSNACCFYCMKHGHTSNKCNIKHVGVPSGKYAWVKAVR</sequence>
<dbReference type="AlphaFoldDB" id="A0A0S3RUW9"/>
<dbReference type="SUPFAM" id="SSF57756">
    <property type="entry name" value="Retrovirus zinc finger-like domains"/>
    <property type="match status" value="1"/>
</dbReference>
<keyword evidence="1" id="KW-0479">Metal-binding</keyword>
<dbReference type="Gene3D" id="4.10.60.10">
    <property type="entry name" value="Zinc finger, CCHC-type"/>
    <property type="match status" value="1"/>
</dbReference>
<dbReference type="PROSITE" id="PS50158">
    <property type="entry name" value="ZF_CCHC"/>
    <property type="match status" value="1"/>
</dbReference>
<feature type="region of interest" description="Disordered" evidence="2">
    <location>
        <begin position="26"/>
        <end position="56"/>
    </location>
</feature>
<evidence type="ECO:0000259" key="3">
    <source>
        <dbReference type="PROSITE" id="PS50158"/>
    </source>
</evidence>
<gene>
    <name evidence="4" type="primary">Vigan.04G169000</name>
    <name evidence="4" type="ORF">VIGAN_04169000</name>
</gene>
<keyword evidence="1" id="KW-0863">Zinc-finger</keyword>
<evidence type="ECO:0000256" key="1">
    <source>
        <dbReference type="PROSITE-ProRule" id="PRU00047"/>
    </source>
</evidence>
<dbReference type="InterPro" id="IPR001878">
    <property type="entry name" value="Znf_CCHC"/>
</dbReference>
<evidence type="ECO:0000256" key="2">
    <source>
        <dbReference type="SAM" id="MobiDB-lite"/>
    </source>
</evidence>
<dbReference type="InterPro" id="IPR036875">
    <property type="entry name" value="Znf_CCHC_sf"/>
</dbReference>
<dbReference type="SMART" id="SM00343">
    <property type="entry name" value="ZnF_C2HC"/>
    <property type="match status" value="2"/>
</dbReference>
<name>A0A0S3RUW9_PHAAN</name>
<evidence type="ECO:0000313" key="5">
    <source>
        <dbReference type="Proteomes" id="UP000291084"/>
    </source>
</evidence>
<dbReference type="GO" id="GO:0003676">
    <property type="term" value="F:nucleic acid binding"/>
    <property type="evidence" value="ECO:0007669"/>
    <property type="project" value="InterPro"/>
</dbReference>
<dbReference type="Pfam" id="PF00098">
    <property type="entry name" value="zf-CCHC"/>
    <property type="match status" value="1"/>
</dbReference>
<protein>
    <recommendedName>
        <fullName evidence="3">CCHC-type domain-containing protein</fullName>
    </recommendedName>
</protein>
<feature type="region of interest" description="Disordered" evidence="2">
    <location>
        <begin position="74"/>
        <end position="94"/>
    </location>
</feature>
<reference evidence="4 5" key="1">
    <citation type="journal article" date="2015" name="Sci. Rep.">
        <title>The power of single molecule real-time sequencing technology in the de novo assembly of a eukaryotic genome.</title>
        <authorList>
            <person name="Sakai H."/>
            <person name="Naito K."/>
            <person name="Ogiso-Tanaka E."/>
            <person name="Takahashi Y."/>
            <person name="Iseki K."/>
            <person name="Muto C."/>
            <person name="Satou K."/>
            <person name="Teruya K."/>
            <person name="Shiroma A."/>
            <person name="Shimoji M."/>
            <person name="Hirano T."/>
            <person name="Itoh T."/>
            <person name="Kaga A."/>
            <person name="Tomooka N."/>
        </authorList>
    </citation>
    <scope>NUCLEOTIDE SEQUENCE [LARGE SCALE GENOMIC DNA]</scope>
    <source>
        <strain evidence="5">cv. Shumari</strain>
    </source>
</reference>
<feature type="compositionally biased region" description="Basic and acidic residues" evidence="2">
    <location>
        <begin position="74"/>
        <end position="85"/>
    </location>
</feature>
<dbReference type="Proteomes" id="UP000291084">
    <property type="component" value="Chromosome 4"/>
</dbReference>